<keyword evidence="5" id="KW-1015">Disulfide bond</keyword>
<evidence type="ECO:0000259" key="6">
    <source>
        <dbReference type="Pfam" id="PF02953"/>
    </source>
</evidence>
<dbReference type="Pfam" id="PF02953">
    <property type="entry name" value="zf-Tim10_DDP"/>
    <property type="match status" value="1"/>
</dbReference>
<keyword evidence="8" id="KW-1185">Reference proteome</keyword>
<dbReference type="SUPFAM" id="SSF144122">
    <property type="entry name" value="Tim10-like"/>
    <property type="match status" value="1"/>
</dbReference>
<evidence type="ECO:0000256" key="4">
    <source>
        <dbReference type="ARBA" id="ARBA00023010"/>
    </source>
</evidence>
<accession>A0ABQ0MC70</accession>
<evidence type="ECO:0000313" key="7">
    <source>
        <dbReference type="EMBL" id="GAT60904.1"/>
    </source>
</evidence>
<dbReference type="EMBL" id="DF849967">
    <property type="protein sequence ID" value="GAT60904.1"/>
    <property type="molecule type" value="Genomic_DNA"/>
</dbReference>
<dbReference type="Proteomes" id="UP000815677">
    <property type="component" value="Unassembled WGS sequence"/>
</dbReference>
<organism evidence="7 8">
    <name type="scientific">Mycena chlorophos</name>
    <name type="common">Agaric fungus</name>
    <name type="synonym">Agaricus chlorophos</name>
    <dbReference type="NCBI Taxonomy" id="658473"/>
    <lineage>
        <taxon>Eukaryota</taxon>
        <taxon>Fungi</taxon>
        <taxon>Dikarya</taxon>
        <taxon>Basidiomycota</taxon>
        <taxon>Agaricomycotina</taxon>
        <taxon>Agaricomycetes</taxon>
        <taxon>Agaricomycetidae</taxon>
        <taxon>Agaricales</taxon>
        <taxon>Marasmiineae</taxon>
        <taxon>Mycenaceae</taxon>
        <taxon>Mycena</taxon>
    </lineage>
</organism>
<evidence type="ECO:0000256" key="1">
    <source>
        <dbReference type="ARBA" id="ARBA00006720"/>
    </source>
</evidence>
<dbReference type="InterPro" id="IPR004217">
    <property type="entry name" value="Tim10-like"/>
</dbReference>
<keyword evidence="5" id="KW-0813">Transport</keyword>
<keyword evidence="5" id="KW-0143">Chaperone</keyword>
<comment type="domain">
    <text evidence="5">The twin CX3C motif contains 4 conserved Cys residues that form 2 disulfide bonds in the mitochondrial intermembrane space.</text>
</comment>
<evidence type="ECO:0000256" key="5">
    <source>
        <dbReference type="RuleBase" id="RU367043"/>
    </source>
</evidence>
<comment type="function">
    <text evidence="5">Mitochondrial intermembrane chaperone that participates in the import and insertion of some multi-pass transmembrane proteins into the mitochondrial inner membrane. Also required for the transfer of beta-barrel precursors from the TOM complex to the sorting and assembly machinery (SAM complex) of the outer membrane. Acts as a chaperone-like protein that protects the hydrophobic precursors from aggregation and guide them through the mitochondrial intermembrane space.</text>
</comment>
<keyword evidence="5" id="KW-0496">Mitochondrion</keyword>
<sequence>MADFFGGGSKSSPQDNNARKEAIMDNVRNELALANAQQLMNSANERCFKACVLKPSTSLSNSEQTCLSRCLDRYMEAFTIVQNTYMARIRRERMEDTTRVL</sequence>
<comment type="similarity">
    <text evidence="1 5">Belongs to the small Tim family.</text>
</comment>
<dbReference type="Gene3D" id="1.10.287.810">
    <property type="entry name" value="Mitochondrial import inner membrane translocase subunit tim13 like domains"/>
    <property type="match status" value="1"/>
</dbReference>
<keyword evidence="3 5" id="KW-0653">Protein transport</keyword>
<dbReference type="InterPro" id="IPR035427">
    <property type="entry name" value="Tim10-like_dom_sf"/>
</dbReference>
<keyword evidence="2 5" id="KW-0472">Membrane</keyword>
<name>A0ABQ0MC70_MYCCL</name>
<comment type="subunit">
    <text evidence="5">Heterohexamer.</text>
</comment>
<keyword evidence="4 5" id="KW-0811">Translocation</keyword>
<protein>
    <recommendedName>
        <fullName evidence="5">Mitochondrial import inner membrane translocase subunit</fullName>
    </recommendedName>
</protein>
<evidence type="ECO:0000256" key="2">
    <source>
        <dbReference type="ARBA" id="ARBA00022792"/>
    </source>
</evidence>
<evidence type="ECO:0000256" key="3">
    <source>
        <dbReference type="ARBA" id="ARBA00022927"/>
    </source>
</evidence>
<comment type="subcellular location">
    <subcellularLocation>
        <location evidence="5">Mitochondrion inner membrane</location>
        <topology evidence="5">Peripheral membrane protein</topology>
        <orientation evidence="5">Intermembrane side</orientation>
    </subcellularLocation>
</comment>
<keyword evidence="2 5" id="KW-0999">Mitochondrion inner membrane</keyword>
<gene>
    <name evidence="7" type="ORF">MCHLO_16996</name>
</gene>
<reference evidence="7" key="1">
    <citation type="submission" date="2014-09" db="EMBL/GenBank/DDBJ databases">
        <title>Genome sequence of the luminous mushroom Mycena chlorophos for searching fungal bioluminescence genes.</title>
        <authorList>
            <person name="Tanaka Y."/>
            <person name="Kasuga D."/>
            <person name="Oba Y."/>
            <person name="Hase S."/>
            <person name="Sato K."/>
            <person name="Oba Y."/>
            <person name="Sakakibara Y."/>
        </authorList>
    </citation>
    <scope>NUCLEOTIDE SEQUENCE</scope>
</reference>
<feature type="domain" description="Tim10-like" evidence="6">
    <location>
        <begin position="27"/>
        <end position="86"/>
    </location>
</feature>
<evidence type="ECO:0000313" key="8">
    <source>
        <dbReference type="Proteomes" id="UP000815677"/>
    </source>
</evidence>
<proteinExistence type="inferred from homology"/>